<dbReference type="RefSeq" id="WP_382037952.1">
    <property type="nucleotide sequence ID" value="NZ_JBHSKJ010000003.1"/>
</dbReference>
<keyword evidence="3" id="KW-1185">Reference proteome</keyword>
<evidence type="ECO:0000259" key="1">
    <source>
        <dbReference type="PROSITE" id="PS51750"/>
    </source>
</evidence>
<evidence type="ECO:0000313" key="3">
    <source>
        <dbReference type="Proteomes" id="UP001596222"/>
    </source>
</evidence>
<feature type="domain" description="Bro-N" evidence="1">
    <location>
        <begin position="1"/>
        <end position="113"/>
    </location>
</feature>
<dbReference type="Proteomes" id="UP001596222">
    <property type="component" value="Unassembled WGS sequence"/>
</dbReference>
<dbReference type="PROSITE" id="PS51750">
    <property type="entry name" value="BRO_N"/>
    <property type="match status" value="1"/>
</dbReference>
<dbReference type="EMBL" id="JBHSKJ010000003">
    <property type="protein sequence ID" value="MFC5144248.1"/>
    <property type="molecule type" value="Genomic_DNA"/>
</dbReference>
<gene>
    <name evidence="2" type="ORF">ACFPP6_06055</name>
</gene>
<accession>A0ABV9ZS73</accession>
<sequence>MNIERFHSDAGFDIEVLPRGTSFIVLAAGLAKGLAFKDAYDLVRRLNDDEKGSGLVRTPGGDQRVWHVTEPGFYRVIGQRQVARIKDNTIRDQVDRFQRWIFHEVLPSLREHGQYAPPVPGNFGEPAVLTWEKAAAHLRQRFGLPVDDAVALRERLTDAGVLKLTGTPRKEFRDLFWPTGSRFDIHAHALPILAGRLTQALYDLAAAQAGVQTALELDAIGRAALEGGHR</sequence>
<organism evidence="2 3">
    <name type="scientific">Streptomyces aureoversilis</name>
    <dbReference type="NCBI Taxonomy" id="67277"/>
    <lineage>
        <taxon>Bacteria</taxon>
        <taxon>Bacillati</taxon>
        <taxon>Actinomycetota</taxon>
        <taxon>Actinomycetes</taxon>
        <taxon>Kitasatosporales</taxon>
        <taxon>Streptomycetaceae</taxon>
        <taxon>Streptomyces</taxon>
    </lineage>
</organism>
<reference evidence="3" key="1">
    <citation type="journal article" date="2019" name="Int. J. Syst. Evol. Microbiol.">
        <title>The Global Catalogue of Microorganisms (GCM) 10K type strain sequencing project: providing services to taxonomists for standard genome sequencing and annotation.</title>
        <authorList>
            <consortium name="The Broad Institute Genomics Platform"/>
            <consortium name="The Broad Institute Genome Sequencing Center for Infectious Disease"/>
            <person name="Wu L."/>
            <person name="Ma J."/>
        </authorList>
    </citation>
    <scope>NUCLEOTIDE SEQUENCE [LARGE SCALE GENOMIC DNA]</scope>
    <source>
        <strain evidence="3">CGMCC 4.1641</strain>
    </source>
</reference>
<dbReference type="SMART" id="SM01040">
    <property type="entry name" value="Bro-N"/>
    <property type="match status" value="1"/>
</dbReference>
<proteinExistence type="predicted"/>
<dbReference type="Pfam" id="PF02498">
    <property type="entry name" value="Bro-N"/>
    <property type="match status" value="1"/>
</dbReference>
<evidence type="ECO:0000313" key="2">
    <source>
        <dbReference type="EMBL" id="MFC5144248.1"/>
    </source>
</evidence>
<name>A0ABV9ZS73_9ACTN</name>
<comment type="caution">
    <text evidence="2">The sequence shown here is derived from an EMBL/GenBank/DDBJ whole genome shotgun (WGS) entry which is preliminary data.</text>
</comment>
<protein>
    <submittedName>
        <fullName evidence="2">Bro-N domain-containing protein</fullName>
    </submittedName>
</protein>
<dbReference type="InterPro" id="IPR003497">
    <property type="entry name" value="BRO_N_domain"/>
</dbReference>